<keyword evidence="1" id="KW-0472">Membrane</keyword>
<dbReference type="PANTHER" id="PTHR10656">
    <property type="entry name" value="CELL FATE DETERMINING PROTEIN MAB21-RELATED"/>
    <property type="match status" value="1"/>
</dbReference>
<dbReference type="Gene3D" id="3.30.460.90">
    <property type="match status" value="1"/>
</dbReference>
<dbReference type="AlphaFoldDB" id="A0ABD0KZW5"/>
<reference evidence="2 3" key="1">
    <citation type="journal article" date="2023" name="Sci. Data">
        <title>Genome assembly of the Korean intertidal mud-creeper Batillaria attramentaria.</title>
        <authorList>
            <person name="Patra A.K."/>
            <person name="Ho P.T."/>
            <person name="Jun S."/>
            <person name="Lee S.J."/>
            <person name="Kim Y."/>
            <person name="Won Y.J."/>
        </authorList>
    </citation>
    <scope>NUCLEOTIDE SEQUENCE [LARGE SCALE GENOMIC DNA]</scope>
    <source>
        <strain evidence="2">Wonlab-2016</strain>
    </source>
</reference>
<dbReference type="EMBL" id="JACVVK020000102">
    <property type="protein sequence ID" value="KAK7492561.1"/>
    <property type="molecule type" value="Genomic_DNA"/>
</dbReference>
<sequence length="798" mass="88879">MKILYNPTPSKYQPQPDGAVYSLELDNNSSMSVADLCKMAGGWLTDCVLPSAYFNFSLVVQLKSCHPHDRQIEAGQEEVDDDEQTDVEEDGENAGSIFEGFSEWLRTGLGSLSKDSDKVTDRQDGWLFQRSVGDDCTDLINTSVGVSASVVTLLQICLALLAVAVVFPWFLKIMTPFLRKIRTRHLQEDAVPNQLCETDATGDMKVEAKIESVHDDSQTQMKEIHKLNNQPSKSQMPVVIPLHGCGSLKACTDILGKPDASQFLTNTVDHFLYELDRVLGLTALETSPSTESLPAFAASSTPRLERKGSVRRPRWRSPHSLPLGAASMCPDDKAAVRMWQRVEEMARRMRWTEVCVGDLDINAVQDNRLSAVLQFYQQACPVRTEQWCGACLIVDYVLSLLEQELIAGARQSDPLKILELNSFGSAANRTSISRMDRFDVMMVLQLPSCREMSVFHWGVCNEIPAGRLVLGVKEHTVTGASSSQQLLMKDRIGDSFGLFLSQKEVIKMTQKMIANALERLRTKNKGSFERLPFTIRLSPYDDLLLRIDTKLLNGMGLGVPEISIRLTPSLRVSSADCEPLPVLYAVPPWGSTSSDDSNSSGSRLHSRILRNRSHGVPPDLLWQLNCTALTKSFMATADSKLTTAGVWGCQVMCQQILRALFSRSGKDTLLTSGEVHPHILDTIVCFLLLESPPAAWDLLSLPDRLSDCVLFLRSAVQSAWMPDFTLHNPHLLKQMPALKLLPLLNLGRQENLLSNVGPDAADTIQAFMDTRLQETGLRRCLKSEYSSEMWEYEFFIFG</sequence>
<proteinExistence type="predicted"/>
<comment type="caution">
    <text evidence="2">The sequence shown here is derived from an EMBL/GenBank/DDBJ whole genome shotgun (WGS) entry which is preliminary data.</text>
</comment>
<name>A0ABD0KZW5_9CAEN</name>
<evidence type="ECO:0000256" key="1">
    <source>
        <dbReference type="SAM" id="Phobius"/>
    </source>
</evidence>
<keyword evidence="1" id="KW-0812">Transmembrane</keyword>
<accession>A0ABD0KZW5</accession>
<keyword evidence="3" id="KW-1185">Reference proteome</keyword>
<dbReference type="PANTHER" id="PTHR10656:SF9">
    <property type="entry name" value="INOSITOL 1,4,5-TRISPHOSPHATE RECEPTOR-INTERACTING PROTEIN-LIKE 2"/>
    <property type="match status" value="1"/>
</dbReference>
<evidence type="ECO:0000313" key="3">
    <source>
        <dbReference type="Proteomes" id="UP001519460"/>
    </source>
</evidence>
<gene>
    <name evidence="2" type="ORF">BaRGS_00016227</name>
</gene>
<protein>
    <recommendedName>
        <fullName evidence="4">Mab-21-like HhH/H2TH-like domain-containing protein</fullName>
    </recommendedName>
</protein>
<evidence type="ECO:0008006" key="4">
    <source>
        <dbReference type="Google" id="ProtNLM"/>
    </source>
</evidence>
<evidence type="ECO:0000313" key="2">
    <source>
        <dbReference type="EMBL" id="KAK7492561.1"/>
    </source>
</evidence>
<organism evidence="2 3">
    <name type="scientific">Batillaria attramentaria</name>
    <dbReference type="NCBI Taxonomy" id="370345"/>
    <lineage>
        <taxon>Eukaryota</taxon>
        <taxon>Metazoa</taxon>
        <taxon>Spiralia</taxon>
        <taxon>Lophotrochozoa</taxon>
        <taxon>Mollusca</taxon>
        <taxon>Gastropoda</taxon>
        <taxon>Caenogastropoda</taxon>
        <taxon>Sorbeoconcha</taxon>
        <taxon>Cerithioidea</taxon>
        <taxon>Batillariidae</taxon>
        <taxon>Batillaria</taxon>
    </lineage>
</organism>
<feature type="transmembrane region" description="Helical" evidence="1">
    <location>
        <begin position="146"/>
        <end position="171"/>
    </location>
</feature>
<dbReference type="Proteomes" id="UP001519460">
    <property type="component" value="Unassembled WGS sequence"/>
</dbReference>
<keyword evidence="1" id="KW-1133">Transmembrane helix</keyword>